<reference evidence="1 2" key="1">
    <citation type="journal article" date="2022" name="DNA Res.">
        <title>Chromosomal-level genome assembly of the orchid tree Bauhinia variegata (Leguminosae; Cercidoideae) supports the allotetraploid origin hypothesis of Bauhinia.</title>
        <authorList>
            <person name="Zhong Y."/>
            <person name="Chen Y."/>
            <person name="Zheng D."/>
            <person name="Pang J."/>
            <person name="Liu Y."/>
            <person name="Luo S."/>
            <person name="Meng S."/>
            <person name="Qian L."/>
            <person name="Wei D."/>
            <person name="Dai S."/>
            <person name="Zhou R."/>
        </authorList>
    </citation>
    <scope>NUCLEOTIDE SEQUENCE [LARGE SCALE GENOMIC DNA]</scope>
    <source>
        <strain evidence="1">BV-YZ2020</strain>
    </source>
</reference>
<accession>A0ACB9KI14</accession>
<comment type="caution">
    <text evidence="1">The sequence shown here is derived from an EMBL/GenBank/DDBJ whole genome shotgun (WGS) entry which is preliminary data.</text>
</comment>
<keyword evidence="2" id="KW-1185">Reference proteome</keyword>
<organism evidence="1 2">
    <name type="scientific">Bauhinia variegata</name>
    <name type="common">Purple orchid tree</name>
    <name type="synonym">Phanera variegata</name>
    <dbReference type="NCBI Taxonomy" id="167791"/>
    <lineage>
        <taxon>Eukaryota</taxon>
        <taxon>Viridiplantae</taxon>
        <taxon>Streptophyta</taxon>
        <taxon>Embryophyta</taxon>
        <taxon>Tracheophyta</taxon>
        <taxon>Spermatophyta</taxon>
        <taxon>Magnoliopsida</taxon>
        <taxon>eudicotyledons</taxon>
        <taxon>Gunneridae</taxon>
        <taxon>Pentapetalae</taxon>
        <taxon>rosids</taxon>
        <taxon>fabids</taxon>
        <taxon>Fabales</taxon>
        <taxon>Fabaceae</taxon>
        <taxon>Cercidoideae</taxon>
        <taxon>Cercideae</taxon>
        <taxon>Bauhiniinae</taxon>
        <taxon>Bauhinia</taxon>
    </lineage>
</organism>
<dbReference type="Proteomes" id="UP000828941">
    <property type="component" value="Chromosome 14"/>
</dbReference>
<protein>
    <submittedName>
        <fullName evidence="1">Uncharacterized protein</fullName>
    </submittedName>
</protein>
<gene>
    <name evidence="1" type="ORF">L6164_036743</name>
</gene>
<sequence length="111" mass="12936">MFKSIPHADAVLLKSVLHNWDDEHCIKVLKNCREAVGKEGKVIIIELVIDEKNDDHGLTEMKLYYDMLMMTLINGKERSKKEWEKLFLDSGFKGYRIITTFGFISLIEVYP</sequence>
<evidence type="ECO:0000313" key="1">
    <source>
        <dbReference type="EMBL" id="KAI4296820.1"/>
    </source>
</evidence>
<dbReference type="EMBL" id="CM039439">
    <property type="protein sequence ID" value="KAI4296820.1"/>
    <property type="molecule type" value="Genomic_DNA"/>
</dbReference>
<name>A0ACB9KI14_BAUVA</name>
<evidence type="ECO:0000313" key="2">
    <source>
        <dbReference type="Proteomes" id="UP000828941"/>
    </source>
</evidence>
<proteinExistence type="predicted"/>